<evidence type="ECO:0000256" key="1">
    <source>
        <dbReference type="SAM" id="Phobius"/>
    </source>
</evidence>
<feature type="transmembrane region" description="Helical" evidence="1">
    <location>
        <begin position="152"/>
        <end position="171"/>
    </location>
</feature>
<keyword evidence="1" id="KW-1133">Transmembrane helix</keyword>
<dbReference type="Proteomes" id="UP000192276">
    <property type="component" value="Unassembled WGS sequence"/>
</dbReference>
<evidence type="ECO:0000313" key="3">
    <source>
        <dbReference type="Proteomes" id="UP000192276"/>
    </source>
</evidence>
<organism evidence="2 3">
    <name type="scientific">Niastella populi</name>
    <dbReference type="NCBI Taxonomy" id="550983"/>
    <lineage>
        <taxon>Bacteria</taxon>
        <taxon>Pseudomonadati</taxon>
        <taxon>Bacteroidota</taxon>
        <taxon>Chitinophagia</taxon>
        <taxon>Chitinophagales</taxon>
        <taxon>Chitinophagaceae</taxon>
        <taxon>Niastella</taxon>
    </lineage>
</organism>
<dbReference type="EMBL" id="LWBP01000254">
    <property type="protein sequence ID" value="OQP45583.1"/>
    <property type="molecule type" value="Genomic_DNA"/>
</dbReference>
<name>A0A1V9EHI6_9BACT</name>
<evidence type="ECO:0000313" key="2">
    <source>
        <dbReference type="EMBL" id="OQP45583.1"/>
    </source>
</evidence>
<comment type="caution">
    <text evidence="2">The sequence shown here is derived from an EMBL/GenBank/DDBJ whole genome shotgun (WGS) entry which is preliminary data.</text>
</comment>
<dbReference type="RefSeq" id="WP_081171150.1">
    <property type="nucleotide sequence ID" value="NZ_LWBP01000254.1"/>
</dbReference>
<keyword evidence="1" id="KW-0812">Transmembrane</keyword>
<keyword evidence="1" id="KW-0472">Membrane</keyword>
<dbReference type="AlphaFoldDB" id="A0A1V9EHI6"/>
<keyword evidence="3" id="KW-1185">Reference proteome</keyword>
<reference evidence="3" key="1">
    <citation type="submission" date="2016-04" db="EMBL/GenBank/DDBJ databases">
        <authorList>
            <person name="Chen L."/>
            <person name="Zhuang W."/>
            <person name="Wang G."/>
        </authorList>
    </citation>
    <scope>NUCLEOTIDE SEQUENCE [LARGE SCALE GENOMIC DNA]</scope>
    <source>
        <strain evidence="3">208</strain>
    </source>
</reference>
<dbReference type="OrthoDB" id="671728at2"/>
<proteinExistence type="predicted"/>
<dbReference type="STRING" id="550983.A4R26_08730"/>
<protein>
    <submittedName>
        <fullName evidence="2">Uncharacterized protein</fullName>
    </submittedName>
</protein>
<sequence length="191" mass="21448">MKKALLFILLLSVTEVTLSQTSDFVVLKKRNNRTIKTYYPGAFLAAQTYNGFSINGFIKDIRNDTIIVLQQERRLTGTEFGSSLDTFSYTIGIDYHEIKTFHYTSRYTWGRKRGFAQITLPRLMKVGGVGFLILELVNTAYRKESITANNKIVPLGIAAGVAATGFAITYFQNKSDKAGGKYKVVYVKNSK</sequence>
<gene>
    <name evidence="2" type="ORF">A4R26_08730</name>
</gene>
<accession>A0A1V9EHI6</accession>